<reference evidence="3 4" key="1">
    <citation type="journal article" date="2021" name="DNA Res.">
        <title>Genome analysis of Candida subhashii reveals its hybrid nature and dual mitochondrial genome conformations.</title>
        <authorList>
            <person name="Mixao V."/>
            <person name="Hegedusova E."/>
            <person name="Saus E."/>
            <person name="Pryszcz L.P."/>
            <person name="Cillingova A."/>
            <person name="Nosek J."/>
            <person name="Gabaldon T."/>
        </authorList>
    </citation>
    <scope>NUCLEOTIDE SEQUENCE [LARGE SCALE GENOMIC DNA]</scope>
    <source>
        <strain evidence="3 4">CBS 10753</strain>
    </source>
</reference>
<feature type="coiled-coil region" evidence="1">
    <location>
        <begin position="5"/>
        <end position="32"/>
    </location>
</feature>
<feature type="region of interest" description="Disordered" evidence="2">
    <location>
        <begin position="357"/>
        <end position="428"/>
    </location>
</feature>
<protein>
    <submittedName>
        <fullName evidence="3">Uncharacterized protein</fullName>
    </submittedName>
</protein>
<dbReference type="AlphaFoldDB" id="A0A8J5QQV4"/>
<evidence type="ECO:0000256" key="2">
    <source>
        <dbReference type="SAM" id="MobiDB-lite"/>
    </source>
</evidence>
<name>A0A8J5QQV4_9ASCO</name>
<feature type="region of interest" description="Disordered" evidence="2">
    <location>
        <begin position="48"/>
        <end position="67"/>
    </location>
</feature>
<keyword evidence="4" id="KW-1185">Reference proteome</keyword>
<evidence type="ECO:0000313" key="4">
    <source>
        <dbReference type="Proteomes" id="UP000694255"/>
    </source>
</evidence>
<keyword evidence="1" id="KW-0175">Coiled coil</keyword>
<feature type="compositionally biased region" description="Polar residues" evidence="2">
    <location>
        <begin position="50"/>
        <end position="59"/>
    </location>
</feature>
<dbReference type="RefSeq" id="XP_049261953.1">
    <property type="nucleotide sequence ID" value="XM_049408773.1"/>
</dbReference>
<dbReference type="Proteomes" id="UP000694255">
    <property type="component" value="Unassembled WGS sequence"/>
</dbReference>
<evidence type="ECO:0000256" key="1">
    <source>
        <dbReference type="SAM" id="Coils"/>
    </source>
</evidence>
<comment type="caution">
    <text evidence="3">The sequence shown here is derived from an EMBL/GenBank/DDBJ whole genome shotgun (WGS) entry which is preliminary data.</text>
</comment>
<organism evidence="3 4">
    <name type="scientific">[Candida] subhashii</name>
    <dbReference type="NCBI Taxonomy" id="561895"/>
    <lineage>
        <taxon>Eukaryota</taxon>
        <taxon>Fungi</taxon>
        <taxon>Dikarya</taxon>
        <taxon>Ascomycota</taxon>
        <taxon>Saccharomycotina</taxon>
        <taxon>Pichiomycetes</taxon>
        <taxon>Debaryomycetaceae</taxon>
        <taxon>Spathaspora</taxon>
    </lineage>
</organism>
<feature type="coiled-coil region" evidence="1">
    <location>
        <begin position="68"/>
        <end position="326"/>
    </location>
</feature>
<dbReference type="GeneID" id="73471578"/>
<gene>
    <name evidence="3" type="ORF">J8A68_004778</name>
</gene>
<sequence>MEANINKLQLEIKECENELNEEKLKQRELKNKVRSLHGLLQEKDSKISDLEQSSSIYSQEKSKRDKQFKNMELKLQKALEQNESLREKEGEASQRYNEFQRKLISAEESLKEKESTIASLNQEKLSMSNQIAESKKIEEKLQNKLSTLQNSLKEKASRMSKTEREGKNKLKEAGLEIKELNHKISSLESELVKTSGELERVTVAANSNVSNIQQMEELQQKISLLEEEIQQRDSRIEGLLSNKSDLETQLATETIERKELLLQFEKQKQILQSCEKEIQDSKASINHLEISNNNNQNHIKSQETELQTLKEKIVSLKTENEKIKRENRIAASKNSRNKVPEKELNSVISEVVKRNISESKSNASEASRQRNRRNKMVLSSNKDEKRPPLSKIEAEVSSSPNAVKLPVSRKRGASAKPNAKGQLTNEAKDDVFSIFNVLDSPPPSKKSRKG</sequence>
<dbReference type="EMBL" id="JAGSYN010000214">
    <property type="protein sequence ID" value="KAG7661720.1"/>
    <property type="molecule type" value="Genomic_DNA"/>
</dbReference>
<accession>A0A8J5QQV4</accession>
<evidence type="ECO:0000313" key="3">
    <source>
        <dbReference type="EMBL" id="KAG7661720.1"/>
    </source>
</evidence>
<proteinExistence type="predicted"/>